<dbReference type="EMBL" id="JROU02001275">
    <property type="protein sequence ID" value="OEH76947.1"/>
    <property type="molecule type" value="Genomic_DNA"/>
</dbReference>
<name>A0A1D3D0G3_9EIME</name>
<dbReference type="Proteomes" id="UP000095192">
    <property type="component" value="Unassembled WGS sequence"/>
</dbReference>
<dbReference type="AlphaFoldDB" id="A0A1D3D0G3"/>
<gene>
    <name evidence="2" type="ORF">cyc_05840</name>
</gene>
<protein>
    <submittedName>
        <fullName evidence="2">Uncharacterized protein</fullName>
    </submittedName>
</protein>
<comment type="caution">
    <text evidence="2">The sequence shown here is derived from an EMBL/GenBank/DDBJ whole genome shotgun (WGS) entry which is preliminary data.</text>
</comment>
<feature type="compositionally biased region" description="Basic and acidic residues" evidence="1">
    <location>
        <begin position="1"/>
        <end position="15"/>
    </location>
</feature>
<evidence type="ECO:0000313" key="3">
    <source>
        <dbReference type="Proteomes" id="UP000095192"/>
    </source>
</evidence>
<sequence>MLEGDNHRDKLERTEAQPGPYETGGLKRGATEGQSRDQLAESPAPKTAYQAVGGDTAGRSLIRAGLAPYYESECACVTLLLGSS</sequence>
<keyword evidence="3" id="KW-1185">Reference proteome</keyword>
<reference evidence="2 3" key="1">
    <citation type="journal article" date="2016" name="BMC Genomics">
        <title>Comparative genomics reveals Cyclospora cayetanensis possesses coccidia-like metabolism and invasion components but unique surface antigens.</title>
        <authorList>
            <person name="Liu S."/>
            <person name="Wang L."/>
            <person name="Zheng H."/>
            <person name="Xu Z."/>
            <person name="Roellig D.M."/>
            <person name="Li N."/>
            <person name="Frace M.A."/>
            <person name="Tang K."/>
            <person name="Arrowood M.J."/>
            <person name="Moss D.M."/>
            <person name="Zhang L."/>
            <person name="Feng Y."/>
            <person name="Xiao L."/>
        </authorList>
    </citation>
    <scope>NUCLEOTIDE SEQUENCE [LARGE SCALE GENOMIC DNA]</scope>
    <source>
        <strain evidence="2 3">CHN_HEN01</strain>
    </source>
</reference>
<dbReference type="InParanoid" id="A0A1D3D0G3"/>
<dbReference type="VEuPathDB" id="ToxoDB:cyc_05840"/>
<proteinExistence type="predicted"/>
<evidence type="ECO:0000313" key="2">
    <source>
        <dbReference type="EMBL" id="OEH76947.1"/>
    </source>
</evidence>
<organism evidence="2 3">
    <name type="scientific">Cyclospora cayetanensis</name>
    <dbReference type="NCBI Taxonomy" id="88456"/>
    <lineage>
        <taxon>Eukaryota</taxon>
        <taxon>Sar</taxon>
        <taxon>Alveolata</taxon>
        <taxon>Apicomplexa</taxon>
        <taxon>Conoidasida</taxon>
        <taxon>Coccidia</taxon>
        <taxon>Eucoccidiorida</taxon>
        <taxon>Eimeriorina</taxon>
        <taxon>Eimeriidae</taxon>
        <taxon>Cyclospora</taxon>
    </lineage>
</organism>
<accession>A0A1D3D0G3</accession>
<evidence type="ECO:0000256" key="1">
    <source>
        <dbReference type="SAM" id="MobiDB-lite"/>
    </source>
</evidence>
<feature type="region of interest" description="Disordered" evidence="1">
    <location>
        <begin position="1"/>
        <end position="54"/>
    </location>
</feature>